<feature type="compositionally biased region" description="Acidic residues" evidence="1">
    <location>
        <begin position="492"/>
        <end position="503"/>
    </location>
</feature>
<dbReference type="Gene3D" id="3.80.10.10">
    <property type="entry name" value="Ribonuclease Inhibitor"/>
    <property type="match status" value="3"/>
</dbReference>
<evidence type="ECO:0000256" key="1">
    <source>
        <dbReference type="SAM" id="MobiDB-lite"/>
    </source>
</evidence>
<dbReference type="PANTHER" id="PTHR13318">
    <property type="entry name" value="PARTNER OF PAIRED, ISOFORM B-RELATED"/>
    <property type="match status" value="1"/>
</dbReference>
<comment type="caution">
    <text evidence="2">The sequence shown here is derived from an EMBL/GenBank/DDBJ whole genome shotgun (WGS) entry which is preliminary data.</text>
</comment>
<dbReference type="SUPFAM" id="SSF52047">
    <property type="entry name" value="RNI-like"/>
    <property type="match status" value="1"/>
</dbReference>
<dbReference type="InterPro" id="IPR006553">
    <property type="entry name" value="Leu-rich_rpt_Cys-con_subtyp"/>
</dbReference>
<dbReference type="PANTHER" id="PTHR13318:SF260">
    <property type="entry name" value="LEUCINE-RICH REPEAT CONTAINING PROTEIN"/>
    <property type="match status" value="1"/>
</dbReference>
<proteinExistence type="predicted"/>
<sequence>MPLFRKPEAGREKENEKTVAKKRKCKIDGKDPDATLTSLCLLSIVENMNDVWVRDYAQNYMDQYFFRYIMGPFSQLPSEMLEELLSLLASRRLMTRAALHVMLVPQLRNLSLRCCSGLVTANLCAVIGARCQGLLSLDLSGVVNISSPVLCDLLGCLSSLRSLCLAGTLCDGRVAEALPAQCPALRHLDVTRCHHLSPASLLHLSPQHPHSPGLPHLRSLLALDIGFGECEEDRRAAAAFLLLGLPWLERAALDGLAEACVLLLDGEFHEVGDFVRRTGIPDLKDLWVERVCGHSLKGVTVGAERVEEDSFSLSEATHNCSWIQDSDDEDEGEAQHREGALHGLKDAVTLENTKDKEARKLHGGSLEDAHLTLPLRQVQGVSFTTVGALAQLCPSLCALTLDCYGEEETVSGARVARELARWSSSLRSLTLRFPGLLSEMARALEHVGASLTSLTVEGAQADGLDPLLRILHSCPQLTMLTIHMEPPRMHQEEEEEEEEEEERQQDLQALPCLPRLLCLALSFPFDPRQKRTLMWWRPLKGALWALLRGSPLLERVTLVAVPCPLDPVFRLVLDHPAVPMNAPQSPALQHLKHLNLAHSDVSTETVSRLVAMCSCLSTVDLSGCRAVTCHDTKRLQSTVRRRRQKLHITWT</sequence>
<accession>A0ABD1JYK5</accession>
<keyword evidence="3" id="KW-1185">Reference proteome</keyword>
<evidence type="ECO:0000313" key="3">
    <source>
        <dbReference type="Proteomes" id="UP001591681"/>
    </source>
</evidence>
<evidence type="ECO:0000313" key="2">
    <source>
        <dbReference type="EMBL" id="KAL2091967.1"/>
    </source>
</evidence>
<feature type="region of interest" description="Disordered" evidence="1">
    <location>
        <begin position="487"/>
        <end position="506"/>
    </location>
</feature>
<gene>
    <name evidence="2" type="ORF">ACEWY4_011765</name>
</gene>
<dbReference type="InterPro" id="IPR032675">
    <property type="entry name" value="LRR_dom_sf"/>
</dbReference>
<dbReference type="Proteomes" id="UP001591681">
    <property type="component" value="Unassembled WGS sequence"/>
</dbReference>
<dbReference type="EMBL" id="JBHFQA010000010">
    <property type="protein sequence ID" value="KAL2091967.1"/>
    <property type="molecule type" value="Genomic_DNA"/>
</dbReference>
<dbReference type="SMART" id="SM00367">
    <property type="entry name" value="LRR_CC"/>
    <property type="match status" value="4"/>
</dbReference>
<dbReference type="AlphaFoldDB" id="A0ABD1JYK5"/>
<reference evidence="2 3" key="1">
    <citation type="submission" date="2024-09" db="EMBL/GenBank/DDBJ databases">
        <title>A chromosome-level genome assembly of Gray's grenadier anchovy, Coilia grayii.</title>
        <authorList>
            <person name="Fu Z."/>
        </authorList>
    </citation>
    <scope>NUCLEOTIDE SEQUENCE [LARGE SCALE GENOMIC DNA]</scope>
    <source>
        <strain evidence="2">G4</strain>
        <tissue evidence="2">Muscle</tissue>
    </source>
</reference>
<name>A0ABD1JYK5_9TELE</name>
<organism evidence="2 3">
    <name type="scientific">Coilia grayii</name>
    <name type="common">Gray's grenadier anchovy</name>
    <dbReference type="NCBI Taxonomy" id="363190"/>
    <lineage>
        <taxon>Eukaryota</taxon>
        <taxon>Metazoa</taxon>
        <taxon>Chordata</taxon>
        <taxon>Craniata</taxon>
        <taxon>Vertebrata</taxon>
        <taxon>Euteleostomi</taxon>
        <taxon>Actinopterygii</taxon>
        <taxon>Neopterygii</taxon>
        <taxon>Teleostei</taxon>
        <taxon>Clupei</taxon>
        <taxon>Clupeiformes</taxon>
        <taxon>Clupeoidei</taxon>
        <taxon>Engraulidae</taxon>
        <taxon>Coilinae</taxon>
        <taxon>Coilia</taxon>
    </lineage>
</organism>
<protein>
    <submittedName>
        <fullName evidence="2">Uncharacterized protein</fullName>
    </submittedName>
</protein>